<reference evidence="10" key="1">
    <citation type="submission" date="2021-04" db="EMBL/GenBank/DDBJ databases">
        <authorList>
            <consortium name="Wellcome Sanger Institute Data Sharing"/>
        </authorList>
    </citation>
    <scope>NUCLEOTIDE SEQUENCE [LARGE SCALE GENOMIC DNA]</scope>
</reference>
<gene>
    <name evidence="10" type="primary">USP14</name>
</gene>
<dbReference type="Ensembl" id="ENSATET00000056518.2">
    <property type="protein sequence ID" value="ENSATEP00000065142.1"/>
    <property type="gene ID" value="ENSATEG00000004713.3"/>
</dbReference>
<dbReference type="InterPro" id="IPR029071">
    <property type="entry name" value="Ubiquitin-like_domsf"/>
</dbReference>
<dbReference type="GO" id="GO:0004843">
    <property type="term" value="F:cysteine-type deubiquitinase activity"/>
    <property type="evidence" value="ECO:0007669"/>
    <property type="project" value="UniProtKB-UniRule"/>
</dbReference>
<dbReference type="SMART" id="SM00213">
    <property type="entry name" value="UBQ"/>
    <property type="match status" value="1"/>
</dbReference>
<dbReference type="GO" id="GO:0070628">
    <property type="term" value="F:proteasome binding"/>
    <property type="evidence" value="ECO:0007669"/>
    <property type="project" value="TreeGrafter"/>
</dbReference>
<reference evidence="10" key="3">
    <citation type="submission" date="2025-09" db="UniProtKB">
        <authorList>
            <consortium name="Ensembl"/>
        </authorList>
    </citation>
    <scope>IDENTIFICATION</scope>
</reference>
<dbReference type="CDD" id="cd16104">
    <property type="entry name" value="Ubl_USP14_like"/>
    <property type="match status" value="1"/>
</dbReference>
<dbReference type="PROSITE" id="PS00973">
    <property type="entry name" value="USP_2"/>
    <property type="match status" value="1"/>
</dbReference>
<feature type="domain" description="Ubiquitin-like" evidence="8">
    <location>
        <begin position="30"/>
        <end position="98"/>
    </location>
</feature>
<dbReference type="InterPro" id="IPR038765">
    <property type="entry name" value="Papain-like_cys_pep_sf"/>
</dbReference>
<dbReference type="PROSITE" id="PS00972">
    <property type="entry name" value="USP_1"/>
    <property type="match status" value="1"/>
</dbReference>
<protein>
    <recommendedName>
        <fullName evidence="7">Ubiquitin carboxyl-terminal hydrolase</fullName>
        <ecNumber evidence="7">3.4.19.12</ecNumber>
    </recommendedName>
</protein>
<comment type="catalytic activity">
    <reaction evidence="1 7">
        <text>Thiol-dependent hydrolysis of ester, thioester, amide, peptide and isopeptide bonds formed by the C-terminal Gly of ubiquitin (a 76-residue protein attached to proteins as an intracellular targeting signal).</text>
        <dbReference type="EC" id="3.4.19.12"/>
    </reaction>
</comment>
<dbReference type="InterPro" id="IPR001394">
    <property type="entry name" value="Peptidase_C19_UCH"/>
</dbReference>
<name>A0A7N6BNM6_ANATE</name>
<dbReference type="InterPro" id="IPR018200">
    <property type="entry name" value="USP_CS"/>
</dbReference>
<dbReference type="GO" id="GO:0043161">
    <property type="term" value="P:proteasome-mediated ubiquitin-dependent protein catabolic process"/>
    <property type="evidence" value="ECO:0007669"/>
    <property type="project" value="InterPro"/>
</dbReference>
<evidence type="ECO:0000256" key="5">
    <source>
        <dbReference type="ARBA" id="ARBA00022801"/>
    </source>
</evidence>
<evidence type="ECO:0000259" key="9">
    <source>
        <dbReference type="PROSITE" id="PS50235"/>
    </source>
</evidence>
<evidence type="ECO:0000313" key="10">
    <source>
        <dbReference type="Ensembl" id="ENSATEP00000065142.1"/>
    </source>
</evidence>
<evidence type="ECO:0000256" key="1">
    <source>
        <dbReference type="ARBA" id="ARBA00000707"/>
    </source>
</evidence>
<dbReference type="GO" id="GO:0061136">
    <property type="term" value="P:regulation of proteasomal protein catabolic process"/>
    <property type="evidence" value="ECO:0007669"/>
    <property type="project" value="TreeGrafter"/>
</dbReference>
<accession>A0A7N6BNM6</accession>
<feature type="domain" description="USP" evidence="9">
    <location>
        <begin position="131"/>
        <end position="487"/>
    </location>
</feature>
<dbReference type="PROSITE" id="PS50235">
    <property type="entry name" value="USP_3"/>
    <property type="match status" value="1"/>
</dbReference>
<dbReference type="GO" id="GO:0016579">
    <property type="term" value="P:protein deubiquitination"/>
    <property type="evidence" value="ECO:0007669"/>
    <property type="project" value="InterPro"/>
</dbReference>
<dbReference type="SUPFAM" id="SSF54236">
    <property type="entry name" value="Ubiquitin-like"/>
    <property type="match status" value="1"/>
</dbReference>
<keyword evidence="6 7" id="KW-0788">Thiol protease</keyword>
<evidence type="ECO:0000256" key="4">
    <source>
        <dbReference type="ARBA" id="ARBA00022786"/>
    </source>
</evidence>
<evidence type="ECO:0000256" key="2">
    <source>
        <dbReference type="ARBA" id="ARBA00008739"/>
    </source>
</evidence>
<dbReference type="Pfam" id="PF00443">
    <property type="entry name" value="UCH"/>
    <property type="match status" value="1"/>
</dbReference>
<evidence type="ECO:0000259" key="8">
    <source>
        <dbReference type="PROSITE" id="PS50053"/>
    </source>
</evidence>
<evidence type="ECO:0000256" key="7">
    <source>
        <dbReference type="RuleBase" id="RU366025"/>
    </source>
</evidence>
<dbReference type="Gene3D" id="3.90.70.10">
    <property type="entry name" value="Cysteine proteinases"/>
    <property type="match status" value="1"/>
</dbReference>
<dbReference type="Proteomes" id="UP000265040">
    <property type="component" value="Chromosome 17"/>
</dbReference>
<dbReference type="GeneTree" id="ENSGT00390000009615"/>
<dbReference type="PROSITE" id="PS50053">
    <property type="entry name" value="UBIQUITIN_2"/>
    <property type="match status" value="1"/>
</dbReference>
<keyword evidence="4 7" id="KW-0833">Ubl conjugation pathway</keyword>
<dbReference type="InterPro" id="IPR044635">
    <property type="entry name" value="UBP14-like"/>
</dbReference>
<keyword evidence="3 7" id="KW-0645">Protease</keyword>
<evidence type="ECO:0000256" key="6">
    <source>
        <dbReference type="ARBA" id="ARBA00022807"/>
    </source>
</evidence>
<reference evidence="10" key="2">
    <citation type="submission" date="2025-08" db="UniProtKB">
        <authorList>
            <consortium name="Ensembl"/>
        </authorList>
    </citation>
    <scope>IDENTIFICATION</scope>
</reference>
<evidence type="ECO:0000313" key="11">
    <source>
        <dbReference type="Proteomes" id="UP000265040"/>
    </source>
</evidence>
<dbReference type="InterPro" id="IPR000626">
    <property type="entry name" value="Ubiquitin-like_dom"/>
</dbReference>
<dbReference type="PANTHER" id="PTHR43982">
    <property type="entry name" value="UBIQUITIN CARBOXYL-TERMINAL HYDROLASE"/>
    <property type="match status" value="1"/>
</dbReference>
<organism evidence="10 11">
    <name type="scientific">Anabas testudineus</name>
    <name type="common">Climbing perch</name>
    <name type="synonym">Anthias testudineus</name>
    <dbReference type="NCBI Taxonomy" id="64144"/>
    <lineage>
        <taxon>Eukaryota</taxon>
        <taxon>Metazoa</taxon>
        <taxon>Chordata</taxon>
        <taxon>Craniata</taxon>
        <taxon>Vertebrata</taxon>
        <taxon>Euteleostomi</taxon>
        <taxon>Actinopterygii</taxon>
        <taxon>Neopterygii</taxon>
        <taxon>Teleostei</taxon>
        <taxon>Neoteleostei</taxon>
        <taxon>Acanthomorphata</taxon>
        <taxon>Anabantaria</taxon>
        <taxon>Anabantiformes</taxon>
        <taxon>Anabantoidei</taxon>
        <taxon>Anabantidae</taxon>
        <taxon>Anabas</taxon>
    </lineage>
</organism>
<dbReference type="EC" id="3.4.19.12" evidence="7"/>
<dbReference type="Gene3D" id="3.10.20.90">
    <property type="entry name" value="Phosphatidylinositol 3-kinase Catalytic Subunit, Chain A, domain 1"/>
    <property type="match status" value="1"/>
</dbReference>
<proteinExistence type="inferred from homology"/>
<keyword evidence="5 7" id="KW-0378">Hydrolase</keyword>
<keyword evidence="11" id="KW-1185">Reference proteome</keyword>
<dbReference type="PROSITE" id="PS00299">
    <property type="entry name" value="UBIQUITIN_1"/>
    <property type="match status" value="1"/>
</dbReference>
<dbReference type="AlphaFoldDB" id="A0A7N6BNM6"/>
<evidence type="ECO:0000256" key="3">
    <source>
        <dbReference type="ARBA" id="ARBA00022670"/>
    </source>
</evidence>
<sequence>MHDSSFIKLSCFPSAHPERLINSYVLFLFFLVNVKWGKEKFDAVELNTEEPPMVFKAQLFALTGVQPDRQKVMVKGGTLKDDEWGNIKLKNGMTLLMMGSADALPEEPAVRPMFVEDMTEEQLASAMELPCGLTNLGNTCYMNATVQCLRSVPELRSALRRYSGALRSSGANAPSQYITAALRDLYETMDKTSSSLPPIILLQFLHMAFPQFAEKGDQGQYLQQDANECWLSAESLCQTFFLTFLFSMKCTESEDEEPIKGKESQLQLSCFINQEVKYLTSESIVHHGYLGFIKLQSYIRRSDILQEEITKMSPSLERNALYIKSSKLSRLPAYLTVQMVRFFYKEKESVNAKVLKDVKFPLMLDVYELCTTELQEKMLPIRSKFKNMEDKKLEKQPDAAKEVKYEPFSFSDDFGSNNSGYYDLQAVLTHQGRSSSSGHYVGWVKRKEDEWVKFDDDKVSLVSPEDILRLSGGGDWHIAYVLLYGPRRLEVLEEQ</sequence>
<dbReference type="InterPro" id="IPR019954">
    <property type="entry name" value="Ubiquitin_CS"/>
</dbReference>
<dbReference type="FunFam" id="3.10.20.90:FF:000119">
    <property type="entry name" value="Ubiquitin carboxyl-terminal hydrolase 14"/>
    <property type="match status" value="1"/>
</dbReference>
<dbReference type="CDD" id="cd02657">
    <property type="entry name" value="Peptidase_C19A"/>
    <property type="match status" value="1"/>
</dbReference>
<comment type="similarity">
    <text evidence="2">Belongs to the peptidase C19 family. USP14/UBP6 subfamily.</text>
</comment>
<dbReference type="InterPro" id="IPR028889">
    <property type="entry name" value="USP"/>
</dbReference>
<dbReference type="PANTHER" id="PTHR43982:SF1">
    <property type="entry name" value="UBIQUITIN CARBOXYL-TERMINAL HYDROLASE 14"/>
    <property type="match status" value="1"/>
</dbReference>
<dbReference type="SUPFAM" id="SSF54001">
    <property type="entry name" value="Cysteine proteinases"/>
    <property type="match status" value="1"/>
</dbReference>